<feature type="compositionally biased region" description="Basic residues" evidence="2">
    <location>
        <begin position="140"/>
        <end position="150"/>
    </location>
</feature>
<dbReference type="EMBL" id="JAQMWT010000220">
    <property type="protein sequence ID" value="KAJ8607371.1"/>
    <property type="molecule type" value="Genomic_DNA"/>
</dbReference>
<feature type="compositionally biased region" description="Basic and acidic residues" evidence="2">
    <location>
        <begin position="130"/>
        <end position="139"/>
    </location>
</feature>
<reference evidence="3" key="1">
    <citation type="submission" date="2023-01" db="EMBL/GenBank/DDBJ databases">
        <title>Metagenome sequencing of chrysophaentin producing Chrysophaeum taylorii.</title>
        <authorList>
            <person name="Davison J."/>
            <person name="Bewley C."/>
        </authorList>
    </citation>
    <scope>NUCLEOTIDE SEQUENCE</scope>
    <source>
        <strain evidence="3">NIES-1699</strain>
    </source>
</reference>
<proteinExistence type="predicted"/>
<name>A0AAD7XP35_9STRA</name>
<gene>
    <name evidence="3" type="ORF">CTAYLR_010773</name>
</gene>
<protein>
    <submittedName>
        <fullName evidence="3">Uncharacterized protein</fullName>
    </submittedName>
</protein>
<evidence type="ECO:0000313" key="3">
    <source>
        <dbReference type="EMBL" id="KAJ8607371.1"/>
    </source>
</evidence>
<feature type="coiled-coil region" evidence="1">
    <location>
        <begin position="92"/>
        <end position="126"/>
    </location>
</feature>
<dbReference type="AlphaFoldDB" id="A0AAD7XP35"/>
<comment type="caution">
    <text evidence="3">The sequence shown here is derived from an EMBL/GenBank/DDBJ whole genome shotgun (WGS) entry which is preliminary data.</text>
</comment>
<dbReference type="Proteomes" id="UP001230188">
    <property type="component" value="Unassembled WGS sequence"/>
</dbReference>
<sequence>MAEDEQQPQFKVKELVEVAARTHPGFNFQGGTARISKVRDERVEDGGPMKDGSESRTTGYTYDVKYVIGGSERRVDAQHITSKVLATRQELGEQRQEEAQRKKIERERAEAEARRLEAERAERKRMARAELAKRREAKAAKKPAQKRRKVLPVVDEKTAVDAEPTTTQDDTPPEPARAESDEIRWLRDILIDRVPRTDAPDELALEDVVATVLAASDAPPALAEAVGCKRDVVTSLLSQLDAANFIMFVDATIFLV</sequence>
<feature type="region of interest" description="Disordered" evidence="2">
    <location>
        <begin position="24"/>
        <end position="57"/>
    </location>
</feature>
<evidence type="ECO:0000313" key="4">
    <source>
        <dbReference type="Proteomes" id="UP001230188"/>
    </source>
</evidence>
<organism evidence="3 4">
    <name type="scientific">Chrysophaeum taylorii</name>
    <dbReference type="NCBI Taxonomy" id="2483200"/>
    <lineage>
        <taxon>Eukaryota</taxon>
        <taxon>Sar</taxon>
        <taxon>Stramenopiles</taxon>
        <taxon>Ochrophyta</taxon>
        <taxon>Pelagophyceae</taxon>
        <taxon>Pelagomonadales</taxon>
        <taxon>Pelagomonadaceae</taxon>
        <taxon>Chrysophaeum</taxon>
    </lineage>
</organism>
<keyword evidence="4" id="KW-1185">Reference proteome</keyword>
<evidence type="ECO:0000256" key="2">
    <source>
        <dbReference type="SAM" id="MobiDB-lite"/>
    </source>
</evidence>
<accession>A0AAD7XP35</accession>
<feature type="compositionally biased region" description="Basic and acidic residues" evidence="2">
    <location>
        <begin position="37"/>
        <end position="54"/>
    </location>
</feature>
<evidence type="ECO:0000256" key="1">
    <source>
        <dbReference type="SAM" id="Coils"/>
    </source>
</evidence>
<feature type="region of interest" description="Disordered" evidence="2">
    <location>
        <begin position="130"/>
        <end position="179"/>
    </location>
</feature>
<keyword evidence="1" id="KW-0175">Coiled coil</keyword>